<evidence type="ECO:0000313" key="3">
    <source>
        <dbReference type="Proteomes" id="UP000186817"/>
    </source>
</evidence>
<dbReference type="EMBL" id="LSRX01001511">
    <property type="protein sequence ID" value="OLP79218.1"/>
    <property type="molecule type" value="Genomic_DNA"/>
</dbReference>
<feature type="compositionally biased region" description="Acidic residues" evidence="1">
    <location>
        <begin position="98"/>
        <end position="109"/>
    </location>
</feature>
<keyword evidence="3" id="KW-1185">Reference proteome</keyword>
<dbReference type="AlphaFoldDB" id="A0A1Q9C8H2"/>
<comment type="caution">
    <text evidence="2">The sequence shown here is derived from an EMBL/GenBank/DDBJ whole genome shotgun (WGS) entry which is preliminary data.</text>
</comment>
<organism evidence="2 3">
    <name type="scientific">Symbiodinium microadriaticum</name>
    <name type="common">Dinoflagellate</name>
    <name type="synonym">Zooxanthella microadriatica</name>
    <dbReference type="NCBI Taxonomy" id="2951"/>
    <lineage>
        <taxon>Eukaryota</taxon>
        <taxon>Sar</taxon>
        <taxon>Alveolata</taxon>
        <taxon>Dinophyceae</taxon>
        <taxon>Suessiales</taxon>
        <taxon>Symbiodiniaceae</taxon>
        <taxon>Symbiodinium</taxon>
    </lineage>
</organism>
<reference evidence="2 3" key="1">
    <citation type="submission" date="2016-02" db="EMBL/GenBank/DDBJ databases">
        <title>Genome analysis of coral dinoflagellate symbionts highlights evolutionary adaptations to a symbiotic lifestyle.</title>
        <authorList>
            <person name="Aranda M."/>
            <person name="Li Y."/>
            <person name="Liew Y.J."/>
            <person name="Baumgarten S."/>
            <person name="Simakov O."/>
            <person name="Wilson M."/>
            <person name="Piel J."/>
            <person name="Ashoor H."/>
            <person name="Bougouffa S."/>
            <person name="Bajic V.B."/>
            <person name="Ryu T."/>
            <person name="Ravasi T."/>
            <person name="Bayer T."/>
            <person name="Micklem G."/>
            <person name="Kim H."/>
            <person name="Bhak J."/>
            <person name="Lajeunesse T.C."/>
            <person name="Voolstra C.R."/>
        </authorList>
    </citation>
    <scope>NUCLEOTIDE SEQUENCE [LARGE SCALE GENOMIC DNA]</scope>
    <source>
        <strain evidence="2 3">CCMP2467</strain>
    </source>
</reference>
<feature type="compositionally biased region" description="Basic and acidic residues" evidence="1">
    <location>
        <begin position="138"/>
        <end position="148"/>
    </location>
</feature>
<evidence type="ECO:0000313" key="2">
    <source>
        <dbReference type="EMBL" id="OLP79218.1"/>
    </source>
</evidence>
<evidence type="ECO:0000256" key="1">
    <source>
        <dbReference type="SAM" id="MobiDB-lite"/>
    </source>
</evidence>
<gene>
    <name evidence="2" type="ORF">AK812_SmicGene40522</name>
</gene>
<name>A0A1Q9C8H2_SYMMI</name>
<feature type="region of interest" description="Disordered" evidence="1">
    <location>
        <begin position="78"/>
        <end position="148"/>
    </location>
</feature>
<sequence length="303" mass="32345">MSLNLATACSSLKRENWYLLSRVKTARPGCAATPPASPLRVDSFMLCFRKLPLGPPKARSLCCGPGVDVLRADRRCSSPEMSGEADEDAISDASFQSADEEEDEDDLNDFSENAGGASSSKGQGDAQPPGLDDDDDDGGKRWNLKRDGDKAGDAHVWRVVGGGDKGGIIARVGEDVRSDLAEERLATGALLTELAQPGDRLYFRKLCGSGPAEGWVSLRLQSGKALVERVPALWRVVSTSGVLVRTGSSTSEEVVGRLLVGSFVEEEQVAGGTRLQYRLRLGQGPATGWVSVSLQQKDLALMH</sequence>
<accession>A0A1Q9C8H2</accession>
<proteinExistence type="predicted"/>
<dbReference type="Proteomes" id="UP000186817">
    <property type="component" value="Unassembled WGS sequence"/>
</dbReference>
<protein>
    <submittedName>
        <fullName evidence="2">Uncharacterized protein</fullName>
    </submittedName>
</protein>